<keyword evidence="3" id="KW-1185">Reference proteome</keyword>
<dbReference type="Proteomes" id="UP000799441">
    <property type="component" value="Unassembled WGS sequence"/>
</dbReference>
<dbReference type="AlphaFoldDB" id="A0A9P4Q2M6"/>
<feature type="chain" id="PRO_5040210963" description="Secreted protein" evidence="1">
    <location>
        <begin position="18"/>
        <end position="80"/>
    </location>
</feature>
<accession>A0A9P4Q2M6</accession>
<evidence type="ECO:0000313" key="2">
    <source>
        <dbReference type="EMBL" id="KAF2718644.1"/>
    </source>
</evidence>
<dbReference type="EMBL" id="MU003822">
    <property type="protein sequence ID" value="KAF2718644.1"/>
    <property type="molecule type" value="Genomic_DNA"/>
</dbReference>
<reference evidence="2" key="1">
    <citation type="journal article" date="2020" name="Stud. Mycol.">
        <title>101 Dothideomycetes genomes: a test case for predicting lifestyles and emergence of pathogens.</title>
        <authorList>
            <person name="Haridas S."/>
            <person name="Albert R."/>
            <person name="Binder M."/>
            <person name="Bloem J."/>
            <person name="Labutti K."/>
            <person name="Salamov A."/>
            <person name="Andreopoulos B."/>
            <person name="Baker S."/>
            <person name="Barry K."/>
            <person name="Bills G."/>
            <person name="Bluhm B."/>
            <person name="Cannon C."/>
            <person name="Castanera R."/>
            <person name="Culley D."/>
            <person name="Daum C."/>
            <person name="Ezra D."/>
            <person name="Gonzalez J."/>
            <person name="Henrissat B."/>
            <person name="Kuo A."/>
            <person name="Liang C."/>
            <person name="Lipzen A."/>
            <person name="Lutzoni F."/>
            <person name="Magnuson J."/>
            <person name="Mondo S."/>
            <person name="Nolan M."/>
            <person name="Ohm R."/>
            <person name="Pangilinan J."/>
            <person name="Park H.-J."/>
            <person name="Ramirez L."/>
            <person name="Alfaro M."/>
            <person name="Sun H."/>
            <person name="Tritt A."/>
            <person name="Yoshinaga Y."/>
            <person name="Zwiers L.-H."/>
            <person name="Turgeon B."/>
            <person name="Goodwin S."/>
            <person name="Spatafora J."/>
            <person name="Crous P."/>
            <person name="Grigoriev I."/>
        </authorList>
    </citation>
    <scope>NUCLEOTIDE SEQUENCE</scope>
    <source>
        <strain evidence="2">CBS 116435</strain>
    </source>
</reference>
<evidence type="ECO:0000256" key="1">
    <source>
        <dbReference type="SAM" id="SignalP"/>
    </source>
</evidence>
<keyword evidence="1" id="KW-0732">Signal</keyword>
<name>A0A9P4Q2M6_9PEZI</name>
<feature type="signal peptide" evidence="1">
    <location>
        <begin position="1"/>
        <end position="17"/>
    </location>
</feature>
<dbReference type="OrthoDB" id="40134at2759"/>
<proteinExistence type="predicted"/>
<protein>
    <recommendedName>
        <fullName evidence="4">Secreted protein</fullName>
    </recommendedName>
</protein>
<organism evidence="2 3">
    <name type="scientific">Polychaeton citri CBS 116435</name>
    <dbReference type="NCBI Taxonomy" id="1314669"/>
    <lineage>
        <taxon>Eukaryota</taxon>
        <taxon>Fungi</taxon>
        <taxon>Dikarya</taxon>
        <taxon>Ascomycota</taxon>
        <taxon>Pezizomycotina</taxon>
        <taxon>Dothideomycetes</taxon>
        <taxon>Dothideomycetidae</taxon>
        <taxon>Capnodiales</taxon>
        <taxon>Capnodiaceae</taxon>
        <taxon>Polychaeton</taxon>
    </lineage>
</organism>
<comment type="caution">
    <text evidence="2">The sequence shown here is derived from an EMBL/GenBank/DDBJ whole genome shotgun (WGS) entry which is preliminary data.</text>
</comment>
<evidence type="ECO:0000313" key="3">
    <source>
        <dbReference type="Proteomes" id="UP000799441"/>
    </source>
</evidence>
<evidence type="ECO:0008006" key="4">
    <source>
        <dbReference type="Google" id="ProtNLM"/>
    </source>
</evidence>
<gene>
    <name evidence="2" type="ORF">K431DRAFT_129311</name>
</gene>
<sequence length="80" mass="9121">MVACISILVTLVVAMVGREIELTPDRQILVTQQQNFYIAFVAVTNPVLAYAEHLVHPHSFCRLSSHELPERVRQHHKCSQ</sequence>